<sequence>MFFDIKSSMSFTCFAESSPASTTISSTPNSAAFAFAPSTNVTKNGLFNVDTDSPTTIFAGSVFPPVAGVAVFAGVSPVEHPASPTTSSSVTKNDNTFFIFSFSFSY</sequence>
<accession>A0A645JNU8</accession>
<reference evidence="1" key="1">
    <citation type="submission" date="2019-08" db="EMBL/GenBank/DDBJ databases">
        <authorList>
            <person name="Kucharzyk K."/>
            <person name="Murdoch R.W."/>
            <person name="Higgins S."/>
            <person name="Loffler F."/>
        </authorList>
    </citation>
    <scope>NUCLEOTIDE SEQUENCE</scope>
</reference>
<name>A0A645JNU8_9ZZZZ</name>
<dbReference type="AlphaFoldDB" id="A0A645JNU8"/>
<organism evidence="1">
    <name type="scientific">bioreactor metagenome</name>
    <dbReference type="NCBI Taxonomy" id="1076179"/>
    <lineage>
        <taxon>unclassified sequences</taxon>
        <taxon>metagenomes</taxon>
        <taxon>ecological metagenomes</taxon>
    </lineage>
</organism>
<gene>
    <name evidence="1" type="ORF">SDC9_212796</name>
</gene>
<comment type="caution">
    <text evidence="1">The sequence shown here is derived from an EMBL/GenBank/DDBJ whole genome shotgun (WGS) entry which is preliminary data.</text>
</comment>
<dbReference type="EMBL" id="VSSQ01146741">
    <property type="protein sequence ID" value="MPN65017.1"/>
    <property type="molecule type" value="Genomic_DNA"/>
</dbReference>
<evidence type="ECO:0000313" key="1">
    <source>
        <dbReference type="EMBL" id="MPN65017.1"/>
    </source>
</evidence>
<protein>
    <submittedName>
        <fullName evidence="1">Uncharacterized protein</fullName>
    </submittedName>
</protein>
<proteinExistence type="predicted"/>